<keyword evidence="5 6" id="KW-0472">Membrane</keyword>
<dbReference type="RefSeq" id="WP_152159040.1">
    <property type="nucleotide sequence ID" value="NZ_WEHX01000108.1"/>
</dbReference>
<feature type="transmembrane region" description="Helical" evidence="6">
    <location>
        <begin position="97"/>
        <end position="116"/>
    </location>
</feature>
<feature type="transmembrane region" description="Helical" evidence="6">
    <location>
        <begin position="163"/>
        <end position="183"/>
    </location>
</feature>
<dbReference type="Gene3D" id="1.20.1530.20">
    <property type="match status" value="1"/>
</dbReference>
<evidence type="ECO:0000256" key="2">
    <source>
        <dbReference type="ARBA" id="ARBA00022448"/>
    </source>
</evidence>
<keyword evidence="2" id="KW-0813">Transport</keyword>
<evidence type="ECO:0000256" key="3">
    <source>
        <dbReference type="ARBA" id="ARBA00022692"/>
    </source>
</evidence>
<name>A0A6I1EHU2_9BURK</name>
<dbReference type="OrthoDB" id="3238334at2"/>
<reference evidence="7 8" key="1">
    <citation type="submission" date="2019-10" db="EMBL/GenBank/DDBJ databases">
        <title>Genome diversity of Sutterella seckii.</title>
        <authorList>
            <person name="Chaplin A.V."/>
            <person name="Sokolova S.R."/>
            <person name="Mosin K.A."/>
            <person name="Ivanova E.L."/>
            <person name="Kochetkova T.O."/>
            <person name="Goltsov A.Y."/>
            <person name="Trofimov D.Y."/>
            <person name="Efimov B.A."/>
        </authorList>
    </citation>
    <scope>NUCLEOTIDE SEQUENCE [LARGE SCALE GENOMIC DNA]</scope>
    <source>
        <strain evidence="7 8">ASD393</strain>
    </source>
</reference>
<feature type="transmembrane region" description="Helical" evidence="6">
    <location>
        <begin position="283"/>
        <end position="303"/>
    </location>
</feature>
<feature type="transmembrane region" description="Helical" evidence="6">
    <location>
        <begin position="195"/>
        <end position="216"/>
    </location>
</feature>
<organism evidence="7 8">
    <name type="scientific">Sutterella seckii</name>
    <dbReference type="NCBI Taxonomy" id="1944635"/>
    <lineage>
        <taxon>Bacteria</taxon>
        <taxon>Pseudomonadati</taxon>
        <taxon>Pseudomonadota</taxon>
        <taxon>Betaproteobacteria</taxon>
        <taxon>Burkholderiales</taxon>
        <taxon>Sutterellaceae</taxon>
        <taxon>Sutterella</taxon>
    </lineage>
</organism>
<dbReference type="GO" id="GO:0016020">
    <property type="term" value="C:membrane"/>
    <property type="evidence" value="ECO:0007669"/>
    <property type="project" value="InterPro"/>
</dbReference>
<dbReference type="GO" id="GO:0012505">
    <property type="term" value="C:endomembrane system"/>
    <property type="evidence" value="ECO:0007669"/>
    <property type="project" value="UniProtKB-SubCell"/>
</dbReference>
<dbReference type="Pfam" id="PF01758">
    <property type="entry name" value="SBF"/>
    <property type="match status" value="1"/>
</dbReference>
<proteinExistence type="predicted"/>
<evidence type="ECO:0000256" key="5">
    <source>
        <dbReference type="ARBA" id="ARBA00023136"/>
    </source>
</evidence>
<feature type="transmembrane region" description="Helical" evidence="6">
    <location>
        <begin position="61"/>
        <end position="85"/>
    </location>
</feature>
<evidence type="ECO:0000256" key="1">
    <source>
        <dbReference type="ARBA" id="ARBA00004127"/>
    </source>
</evidence>
<dbReference type="EMBL" id="WEHX01000108">
    <property type="protein sequence ID" value="KAB7654246.1"/>
    <property type="molecule type" value="Genomic_DNA"/>
</dbReference>
<comment type="subcellular location">
    <subcellularLocation>
        <location evidence="1">Endomembrane system</location>
        <topology evidence="1">Multi-pass membrane protein</topology>
    </subcellularLocation>
</comment>
<dbReference type="PANTHER" id="PTHR36838:SF3">
    <property type="entry name" value="TRANSPORTER AUXIN EFFLUX CARRIER EC FAMILY"/>
    <property type="match status" value="1"/>
</dbReference>
<dbReference type="Proteomes" id="UP000430564">
    <property type="component" value="Unassembled WGS sequence"/>
</dbReference>
<evidence type="ECO:0000313" key="7">
    <source>
        <dbReference type="EMBL" id="KAB7654246.1"/>
    </source>
</evidence>
<dbReference type="AlphaFoldDB" id="A0A6I1EHU2"/>
<gene>
    <name evidence="7" type="ORF">GBM95_10450</name>
</gene>
<feature type="transmembrane region" description="Helical" evidence="6">
    <location>
        <begin position="228"/>
        <end position="246"/>
    </location>
</feature>
<evidence type="ECO:0000313" key="8">
    <source>
        <dbReference type="Proteomes" id="UP000430564"/>
    </source>
</evidence>
<evidence type="ECO:0000256" key="4">
    <source>
        <dbReference type="ARBA" id="ARBA00022989"/>
    </source>
</evidence>
<sequence length="304" mass="33007">MDENFAKVLAFVVFIALGWGLRRFNILKPEAFHAISALVMCVTLPCVTMTGLNGFKLSADYAVIAAIGFLANVLFLIIAIFLTLGTKNIEERDFRRLNLTGFSVGPFAVPYVQAFLSPASLLTALVFDLGNAFMAAGGTYAAISGMREKTSPAKMIGVVFKKLATSGPIIAFVFMLILCLLSLKLPDAVITCTKIGAAANTFLCMVMIGEALNLSLTFREFLDLLKILAMRFVLQVLLAFALFEFLPFDLEVRRALVLVCFAPVPAMNLIYTNLLKGDLSKAANLNTLSVFVAILSMSAVIYII</sequence>
<dbReference type="PANTHER" id="PTHR36838">
    <property type="entry name" value="AUXIN EFFLUX CARRIER FAMILY PROTEIN"/>
    <property type="match status" value="1"/>
</dbReference>
<protein>
    <submittedName>
        <fullName evidence="7">Transporter</fullName>
    </submittedName>
</protein>
<accession>A0A6I1EHU2</accession>
<evidence type="ECO:0000256" key="6">
    <source>
        <dbReference type="SAM" id="Phobius"/>
    </source>
</evidence>
<keyword evidence="3 6" id="KW-0812">Transmembrane</keyword>
<feature type="transmembrane region" description="Helical" evidence="6">
    <location>
        <begin position="122"/>
        <end position="143"/>
    </location>
</feature>
<feature type="transmembrane region" description="Helical" evidence="6">
    <location>
        <begin position="34"/>
        <end position="55"/>
    </location>
</feature>
<keyword evidence="4 6" id="KW-1133">Transmembrane helix</keyword>
<comment type="caution">
    <text evidence="7">The sequence shown here is derived from an EMBL/GenBank/DDBJ whole genome shotgun (WGS) entry which is preliminary data.</text>
</comment>
<feature type="transmembrane region" description="Helical" evidence="6">
    <location>
        <begin position="252"/>
        <end position="271"/>
    </location>
</feature>
<dbReference type="InterPro" id="IPR002657">
    <property type="entry name" value="BilAc:Na_symport/Acr3"/>
</dbReference>
<feature type="transmembrane region" description="Helical" evidence="6">
    <location>
        <begin position="6"/>
        <end position="22"/>
    </location>
</feature>
<dbReference type="InterPro" id="IPR038770">
    <property type="entry name" value="Na+/solute_symporter_sf"/>
</dbReference>